<evidence type="ECO:0000256" key="1">
    <source>
        <dbReference type="ARBA" id="ARBA00022468"/>
    </source>
</evidence>
<dbReference type="Gene3D" id="1.10.8.270">
    <property type="entry name" value="putative rabgap domain of human tbc1 domain family member 14 like domains"/>
    <property type="match status" value="1"/>
</dbReference>
<dbReference type="Gene3D" id="1.10.238.10">
    <property type="entry name" value="EF-hand"/>
    <property type="match status" value="1"/>
</dbReference>
<dbReference type="Pfam" id="PF00566">
    <property type="entry name" value="RabGAP-TBC"/>
    <property type="match status" value="1"/>
</dbReference>
<dbReference type="GO" id="GO:0003008">
    <property type="term" value="P:system process"/>
    <property type="evidence" value="ECO:0007669"/>
    <property type="project" value="UniProtKB-ARBA"/>
</dbReference>
<gene>
    <name evidence="7" type="ORF">N333_12902</name>
</gene>
<dbReference type="InterPro" id="IPR004182">
    <property type="entry name" value="GRAM"/>
</dbReference>
<dbReference type="InterPro" id="IPR011992">
    <property type="entry name" value="EF-hand-dom_pair"/>
</dbReference>
<keyword evidence="8" id="KW-1185">Reference proteome</keyword>
<dbReference type="InterPro" id="IPR036014">
    <property type="entry name" value="TCB1D9/TCB1D9B_PH-GRAM1"/>
</dbReference>
<proteinExistence type="predicted"/>
<dbReference type="InterPro" id="IPR036017">
    <property type="entry name" value="TCB1D9/TCB1D9B_PH-GRAM2"/>
</dbReference>
<feature type="non-terminal residue" evidence="7">
    <location>
        <position position="1092"/>
    </location>
</feature>
<dbReference type="Gene3D" id="2.30.29.30">
    <property type="entry name" value="Pleckstrin-homology domain (PH domain)/Phosphotyrosine-binding domain (PTB)"/>
    <property type="match status" value="2"/>
</dbReference>
<feature type="non-terminal residue" evidence="7">
    <location>
        <position position="1"/>
    </location>
</feature>
<dbReference type="SMART" id="SM00568">
    <property type="entry name" value="GRAM"/>
    <property type="match status" value="2"/>
</dbReference>
<protein>
    <recommendedName>
        <fullName evidence="4">TBC1 domain family member 9</fullName>
    </recommendedName>
</protein>
<dbReference type="FunFam" id="1.10.238.10:FF:000119">
    <property type="entry name" value="TBC1 domain family member 9"/>
    <property type="match status" value="1"/>
</dbReference>
<dbReference type="Gene3D" id="1.10.10.750">
    <property type="entry name" value="Ypt/Rab-GAP domain of gyp1p, domain 1"/>
    <property type="match status" value="1"/>
</dbReference>
<dbReference type="InterPro" id="IPR011993">
    <property type="entry name" value="PH-like_dom_sf"/>
</dbReference>
<keyword evidence="1" id="KW-0343">GTPase activation</keyword>
<name>A0A091S3B3_NESNO</name>
<dbReference type="SMART" id="SM00164">
    <property type="entry name" value="TBC"/>
    <property type="match status" value="1"/>
</dbReference>
<comment type="function">
    <text evidence="3">May act as a GTPase-activating protein for Rab family protein(s).</text>
</comment>
<dbReference type="PANTHER" id="PTHR47666">
    <property type="entry name" value="PROTEIN VASCULAR ASSOCIATED DEATH 1, CHLOROPLASTIC"/>
    <property type="match status" value="1"/>
</dbReference>
<sequence>GLLVGTLDVVLDSSARVAPYRILYQAPDSLVYWTIACGCSRKEITEHWEWLEQNLLQTLSIFENENDINTFVRGKIQGIIAEYNKINGIKEDDDTEKFKEAIVKFHKLFGMPEEEKLVNYYSCSYWKGKVPRQGWVYLSINHLCFYSFLMGKEAKLVIRWVDITQLEKNATLLFPDMIKVSTRSSEHFFSVFLNISETFKLMEQLANIAMRQLLDNEGFEQDRSLPKLKKKSPKKVSALKRDLDARAKSERYRALFRLPKDEKLDGHTDCTLWTPFNKMHILGQMFVSTNYICFTSKEENLCSLIIPLREVTIVEKADSSSVLPSPLSISTKNRMTFLFANLKDRDFLVQRISDFLQQTTSKIYLEKNISGTHMQICIMLKLCLAFCPKGIYACYLLNYKHKLIIASIIITFRNTTTYLDMAWLLISISGTWCEAKEFLKEQAWKIHFAEYGQGVCMYRTEKTRDLVLKGIPESMRGELWLLFSGKYSSEMRLWVISKRAINEMATHPGYYEDLVEKSMGKYNLATEEIERDLHRSLPEHPAFQNEMGIAALRRVLTAYAFRNPNIGYCQAMNIVTSVLLLYAKEEEAFWLLVALCERMLPDYYNTRVVGALVDQGVFEELARDYVPQLYDCMQDLGVISTISLSWFLTLFLSVMPFESAVVVVDCFFCEGIKVIFQLALAVLDANVDKLLNCKDDGEAMTVLGRYLDSVTNKDSTLPPIPHLHSLLSDDVEPYPEVDIFRLIRSSYEKFGSIRADLIEQMRFKQRLKVIQTLEDTTKRNVVRTIVTETSFTIDELEELYALFKAEHLTSCYWGGNSNAIDRHDPSLPYLEQYRIDFEQFKGMFALLFPWACGTHSDVLAARLFRLLDENGDLLINFREFVSGLSAACHGDLTEKLKLLYKMHVLPDMLSCTEESNGSRHGKTGKPASEGRQLLVTKKSSQENRNYLRMWSQENKSKAKNTKDLPKLNQGQFIELCKTMYNMFSEDPNEQDLYHATAAVTSLLLEIDDSSMSSYSVLSAGSHEEEKLHCEDIGEDTVLVRSNHTTSLRRSTSIDRDWAITFEQFLASLLTEPALVRYFDKPVSMMARITNAK</sequence>
<dbReference type="InterPro" id="IPR035969">
    <property type="entry name" value="Rab-GAP_TBC_sf"/>
</dbReference>
<dbReference type="InterPro" id="IPR000195">
    <property type="entry name" value="Rab-GAP-TBC_dom"/>
</dbReference>
<dbReference type="PROSITE" id="PS50222">
    <property type="entry name" value="EF_HAND_2"/>
    <property type="match status" value="1"/>
</dbReference>
<dbReference type="FunFam" id="1.10.472.80:FF:000016">
    <property type="entry name" value="TBC1 domain family, member 9"/>
    <property type="match status" value="1"/>
</dbReference>
<evidence type="ECO:0000259" key="5">
    <source>
        <dbReference type="PROSITE" id="PS50086"/>
    </source>
</evidence>
<dbReference type="Gene3D" id="1.10.472.80">
    <property type="entry name" value="Ypt/Rab-GAP domain of gyp1p, domain 3"/>
    <property type="match status" value="1"/>
</dbReference>
<dbReference type="FunFam" id="1.10.10.750:FF:000008">
    <property type="entry name" value="TBC1 domain family member 9"/>
    <property type="match status" value="1"/>
</dbReference>
<dbReference type="PROSITE" id="PS50086">
    <property type="entry name" value="TBC_RABGAP"/>
    <property type="match status" value="1"/>
</dbReference>
<evidence type="ECO:0000256" key="4">
    <source>
        <dbReference type="ARBA" id="ARBA00072016"/>
    </source>
</evidence>
<reference evidence="7 8" key="1">
    <citation type="submission" date="2014-04" db="EMBL/GenBank/DDBJ databases">
        <title>Genome evolution of avian class.</title>
        <authorList>
            <person name="Zhang G."/>
            <person name="Li C."/>
        </authorList>
    </citation>
    <scope>NUCLEOTIDE SEQUENCE [LARGE SCALE GENOMIC DNA]</scope>
    <source>
        <strain evidence="7">BGI_N333</strain>
    </source>
</reference>
<dbReference type="PANTHER" id="PTHR47666:SF3">
    <property type="entry name" value="TBC1 DOMAIN FAMILY MEMBER 9"/>
    <property type="match status" value="1"/>
</dbReference>
<evidence type="ECO:0000256" key="3">
    <source>
        <dbReference type="ARBA" id="ARBA00043879"/>
    </source>
</evidence>
<dbReference type="SUPFAM" id="SSF47923">
    <property type="entry name" value="Ypt/Rab-GAP domain of gyp1p"/>
    <property type="match status" value="2"/>
</dbReference>
<feature type="domain" description="EF-hand" evidence="6">
    <location>
        <begin position="855"/>
        <end position="890"/>
    </location>
</feature>
<dbReference type="FunFam" id="1.10.8.270:FF:000002">
    <property type="entry name" value="TBC1 domain family member 9B"/>
    <property type="match status" value="1"/>
</dbReference>
<dbReference type="SUPFAM" id="SSF47473">
    <property type="entry name" value="EF-hand"/>
    <property type="match status" value="1"/>
</dbReference>
<dbReference type="FunFam" id="2.30.29.30:FF:000013">
    <property type="entry name" value="Putative TBC1 domain family member 8B"/>
    <property type="match status" value="1"/>
</dbReference>
<dbReference type="AlphaFoldDB" id="A0A091S3B3"/>
<feature type="domain" description="Rab-GAP TBC" evidence="5">
    <location>
        <begin position="470"/>
        <end position="671"/>
    </location>
</feature>
<evidence type="ECO:0000256" key="2">
    <source>
        <dbReference type="ARBA" id="ARBA00022737"/>
    </source>
</evidence>
<dbReference type="Pfam" id="PF02893">
    <property type="entry name" value="GRAM"/>
    <property type="match status" value="2"/>
</dbReference>
<evidence type="ECO:0000313" key="8">
    <source>
        <dbReference type="Proteomes" id="UP000053840"/>
    </source>
</evidence>
<dbReference type="EMBL" id="KK941197">
    <property type="protein sequence ID" value="KFQ50810.1"/>
    <property type="molecule type" value="Genomic_DNA"/>
</dbReference>
<organism evidence="7 8">
    <name type="scientific">Nestor notabilis</name>
    <name type="common">Kea</name>
    <dbReference type="NCBI Taxonomy" id="176057"/>
    <lineage>
        <taxon>Eukaryota</taxon>
        <taxon>Metazoa</taxon>
        <taxon>Chordata</taxon>
        <taxon>Craniata</taxon>
        <taxon>Vertebrata</taxon>
        <taxon>Euteleostomi</taxon>
        <taxon>Archelosauria</taxon>
        <taxon>Archosauria</taxon>
        <taxon>Dinosauria</taxon>
        <taxon>Saurischia</taxon>
        <taxon>Theropoda</taxon>
        <taxon>Coelurosauria</taxon>
        <taxon>Aves</taxon>
        <taxon>Neognathae</taxon>
        <taxon>Neoaves</taxon>
        <taxon>Telluraves</taxon>
        <taxon>Australaves</taxon>
        <taxon>Psittaciformes</taxon>
        <taxon>Psittacidae</taxon>
        <taxon>Nestor</taxon>
    </lineage>
</organism>
<dbReference type="GO" id="GO:0005509">
    <property type="term" value="F:calcium ion binding"/>
    <property type="evidence" value="ECO:0007669"/>
    <property type="project" value="InterPro"/>
</dbReference>
<accession>A0A091S3B3</accession>
<dbReference type="Proteomes" id="UP000053840">
    <property type="component" value="Unassembled WGS sequence"/>
</dbReference>
<dbReference type="CDD" id="cd13351">
    <property type="entry name" value="PH-GRAM1_TCB1D9_TCB1D9B"/>
    <property type="match status" value="1"/>
</dbReference>
<dbReference type="InterPro" id="IPR002048">
    <property type="entry name" value="EF_hand_dom"/>
</dbReference>
<keyword evidence="2" id="KW-0677">Repeat</keyword>
<dbReference type="FunFam" id="2.30.29.30:FF:000041">
    <property type="entry name" value="TBC1 domain family member 9 isoform X1"/>
    <property type="match status" value="1"/>
</dbReference>
<dbReference type="GO" id="GO:0005096">
    <property type="term" value="F:GTPase activator activity"/>
    <property type="evidence" value="ECO:0007669"/>
    <property type="project" value="UniProtKB-KW"/>
</dbReference>
<dbReference type="CDD" id="cd13354">
    <property type="entry name" value="PH-GRAM2_TCB1D9_TCB1D9B"/>
    <property type="match status" value="1"/>
</dbReference>
<evidence type="ECO:0000259" key="6">
    <source>
        <dbReference type="PROSITE" id="PS50222"/>
    </source>
</evidence>
<evidence type="ECO:0000313" key="7">
    <source>
        <dbReference type="EMBL" id="KFQ50810.1"/>
    </source>
</evidence>